<gene>
    <name evidence="1" type="ORF">FB461_2222</name>
</gene>
<dbReference type="OrthoDB" id="9793335at2"/>
<dbReference type="RefSeq" id="WP_142122007.1">
    <property type="nucleotide sequence ID" value="NZ_BAAASV010000002.1"/>
</dbReference>
<organism evidence="1 2">
    <name type="scientific">Rarobacter faecitabidus</name>
    <dbReference type="NCBI Taxonomy" id="13243"/>
    <lineage>
        <taxon>Bacteria</taxon>
        <taxon>Bacillati</taxon>
        <taxon>Actinomycetota</taxon>
        <taxon>Actinomycetes</taxon>
        <taxon>Micrococcales</taxon>
        <taxon>Rarobacteraceae</taxon>
        <taxon>Rarobacter</taxon>
    </lineage>
</organism>
<evidence type="ECO:0000313" key="2">
    <source>
        <dbReference type="Proteomes" id="UP000315389"/>
    </source>
</evidence>
<dbReference type="Proteomes" id="UP000315389">
    <property type="component" value="Unassembled WGS sequence"/>
</dbReference>
<accession>A0A542ZAX7</accession>
<dbReference type="AlphaFoldDB" id="A0A542ZAX7"/>
<keyword evidence="2" id="KW-1185">Reference proteome</keyword>
<evidence type="ECO:0000313" key="1">
    <source>
        <dbReference type="EMBL" id="TQL57485.1"/>
    </source>
</evidence>
<reference evidence="1 2" key="1">
    <citation type="submission" date="2019-06" db="EMBL/GenBank/DDBJ databases">
        <title>Sequencing the genomes of 1000 actinobacteria strains.</title>
        <authorList>
            <person name="Klenk H.-P."/>
        </authorList>
    </citation>
    <scope>NUCLEOTIDE SEQUENCE [LARGE SCALE GENOMIC DNA]</scope>
    <source>
        <strain evidence="1 2">DSM 4813</strain>
    </source>
</reference>
<sequence>MTIEIDLFDFVPEIAAERHEARNRPLRAAVECLRDSIPEALELVLYLENRSGRDSRAPRSSGNWAYAVGDAGLRHESWEHWARPTDGGKSGWNRTPKNLTTWAQLRDVLGDDPRRNDLTEWADSLPEPKWKDLYRPHELWPHPETWHPSYIEGDRSRPGWAQRITAWRTCQVMLSDAMEALT</sequence>
<proteinExistence type="predicted"/>
<dbReference type="EMBL" id="VFOS01000004">
    <property type="protein sequence ID" value="TQL57485.1"/>
    <property type="molecule type" value="Genomic_DNA"/>
</dbReference>
<name>A0A542ZAX7_RARFA</name>
<protein>
    <submittedName>
        <fullName evidence="1">Uncharacterized protein</fullName>
    </submittedName>
</protein>
<comment type="caution">
    <text evidence="1">The sequence shown here is derived from an EMBL/GenBank/DDBJ whole genome shotgun (WGS) entry which is preliminary data.</text>
</comment>